<evidence type="ECO:0000256" key="2">
    <source>
        <dbReference type="ARBA" id="ARBA00010988"/>
    </source>
</evidence>
<accession>A0AA89C9K1</accession>
<proteinExistence type="inferred from homology"/>
<evidence type="ECO:0000256" key="4">
    <source>
        <dbReference type="ARBA" id="ARBA00023034"/>
    </source>
</evidence>
<comment type="subcellular location">
    <subcellularLocation>
        <location evidence="1 6">Cell membrane</location>
        <topology evidence="1 6">Peripheral membrane protein</topology>
    </subcellularLocation>
    <subcellularLocation>
        <location evidence="6">Golgi apparatus membrane</location>
        <topology evidence="6">Peripheral membrane protein</topology>
    </subcellularLocation>
    <subcellularLocation>
        <location evidence="6">Membrane</location>
        <location evidence="6">Caveola</location>
        <topology evidence="6">Peripheral membrane protein</topology>
    </subcellularLocation>
</comment>
<protein>
    <recommendedName>
        <fullName evidence="6">Caveolin</fullName>
    </recommendedName>
</protein>
<evidence type="ECO:0000256" key="6">
    <source>
        <dbReference type="RuleBase" id="RU000680"/>
    </source>
</evidence>
<evidence type="ECO:0000256" key="5">
    <source>
        <dbReference type="ARBA" id="ARBA00023136"/>
    </source>
</evidence>
<dbReference type="AlphaFoldDB" id="A0AA89C9K1"/>
<evidence type="ECO:0000313" key="7">
    <source>
        <dbReference type="EMBL" id="KAK3101117.1"/>
    </source>
</evidence>
<dbReference type="GO" id="GO:0060090">
    <property type="term" value="F:molecular adaptor activity"/>
    <property type="evidence" value="ECO:0007669"/>
    <property type="project" value="TreeGrafter"/>
</dbReference>
<evidence type="ECO:0000256" key="1">
    <source>
        <dbReference type="ARBA" id="ARBA00004202"/>
    </source>
</evidence>
<name>A0AA89C9K1_PINIB</name>
<keyword evidence="3 6" id="KW-1003">Cell membrane</keyword>
<dbReference type="Proteomes" id="UP001186944">
    <property type="component" value="Unassembled WGS sequence"/>
</dbReference>
<evidence type="ECO:0000313" key="8">
    <source>
        <dbReference type="Proteomes" id="UP001186944"/>
    </source>
</evidence>
<comment type="similarity">
    <text evidence="2 6">Belongs to the caveolin family.</text>
</comment>
<dbReference type="EMBL" id="VSWD01000005">
    <property type="protein sequence ID" value="KAK3101117.1"/>
    <property type="molecule type" value="Genomic_DNA"/>
</dbReference>
<dbReference type="Pfam" id="PF01146">
    <property type="entry name" value="Caveolin"/>
    <property type="match status" value="1"/>
</dbReference>
<dbReference type="GO" id="GO:0005901">
    <property type="term" value="C:caveola"/>
    <property type="evidence" value="ECO:0007669"/>
    <property type="project" value="UniProtKB-SubCell"/>
</dbReference>
<evidence type="ECO:0000256" key="3">
    <source>
        <dbReference type="ARBA" id="ARBA00022475"/>
    </source>
</evidence>
<dbReference type="PANTHER" id="PTHR10844">
    <property type="entry name" value="CAVEOLIN"/>
    <property type="match status" value="1"/>
</dbReference>
<keyword evidence="8" id="KW-1185">Reference proteome</keyword>
<organism evidence="7 8">
    <name type="scientific">Pinctada imbricata</name>
    <name type="common">Atlantic pearl-oyster</name>
    <name type="synonym">Pinctada martensii</name>
    <dbReference type="NCBI Taxonomy" id="66713"/>
    <lineage>
        <taxon>Eukaryota</taxon>
        <taxon>Metazoa</taxon>
        <taxon>Spiralia</taxon>
        <taxon>Lophotrochozoa</taxon>
        <taxon>Mollusca</taxon>
        <taxon>Bivalvia</taxon>
        <taxon>Autobranchia</taxon>
        <taxon>Pteriomorphia</taxon>
        <taxon>Pterioida</taxon>
        <taxon>Pterioidea</taxon>
        <taxon>Pteriidae</taxon>
        <taxon>Pinctada</taxon>
    </lineage>
</organism>
<dbReference type="GO" id="GO:0000139">
    <property type="term" value="C:Golgi membrane"/>
    <property type="evidence" value="ECO:0007669"/>
    <property type="project" value="UniProtKB-SubCell"/>
</dbReference>
<keyword evidence="4 6" id="KW-0333">Golgi apparatus</keyword>
<reference evidence="7" key="1">
    <citation type="submission" date="2019-08" db="EMBL/GenBank/DDBJ databases">
        <title>The improved chromosome-level genome for the pearl oyster Pinctada fucata martensii using PacBio sequencing and Hi-C.</title>
        <authorList>
            <person name="Zheng Z."/>
        </authorList>
    </citation>
    <scope>NUCLEOTIDE SEQUENCE</scope>
    <source>
        <strain evidence="7">ZZ-2019</strain>
        <tissue evidence="7">Adductor muscle</tissue>
    </source>
</reference>
<keyword evidence="5 6" id="KW-0472">Membrane</keyword>
<gene>
    <name evidence="7" type="ORF">FSP39_001071</name>
</gene>
<comment type="caution">
    <text evidence="7">The sequence shown here is derived from an EMBL/GenBank/DDBJ whole genome shotgun (WGS) entry which is preliminary data.</text>
</comment>
<dbReference type="GO" id="GO:0070836">
    <property type="term" value="P:caveola assembly"/>
    <property type="evidence" value="ECO:0007669"/>
    <property type="project" value="InterPro"/>
</dbReference>
<dbReference type="InterPro" id="IPR001612">
    <property type="entry name" value="Caveolin"/>
</dbReference>
<comment type="function">
    <text evidence="6">May act as a scaffolding protein within caveolar membranes. Interacts directly with G-protein alpha subunits and can functionally regulate their activity.</text>
</comment>
<dbReference type="PANTHER" id="PTHR10844:SF19">
    <property type="entry name" value="CAVEOLIN-2"/>
    <property type="match status" value="1"/>
</dbReference>
<sequence length="86" mass="9868">MIMTTLFGCCIAAEWGIEFAYVAFWHIWYVTPCFKMLEINCGCCKKLYGLCVHCCLDPLFEACGLMLPHSNEVDERQRPLTPPTSR</sequence>